<reference evidence="7 8" key="1">
    <citation type="journal article" date="2008" name="Nature">
        <title>The genome of the model beetle and pest Tribolium castaneum.</title>
        <authorList>
            <consortium name="Tribolium Genome Sequencing Consortium"/>
            <person name="Richards S."/>
            <person name="Gibbs R.A."/>
            <person name="Weinstock G.M."/>
            <person name="Brown S.J."/>
            <person name="Denell R."/>
            <person name="Beeman R.W."/>
            <person name="Gibbs R."/>
            <person name="Beeman R.W."/>
            <person name="Brown S.J."/>
            <person name="Bucher G."/>
            <person name="Friedrich M."/>
            <person name="Grimmelikhuijzen C.J."/>
            <person name="Klingler M."/>
            <person name="Lorenzen M."/>
            <person name="Richards S."/>
            <person name="Roth S."/>
            <person name="Schroder R."/>
            <person name="Tautz D."/>
            <person name="Zdobnov E.M."/>
            <person name="Muzny D."/>
            <person name="Gibbs R.A."/>
            <person name="Weinstock G.M."/>
            <person name="Attaway T."/>
            <person name="Bell S."/>
            <person name="Buhay C.J."/>
            <person name="Chandrabose M.N."/>
            <person name="Chavez D."/>
            <person name="Clerk-Blankenburg K.P."/>
            <person name="Cree A."/>
            <person name="Dao M."/>
            <person name="Davis C."/>
            <person name="Chacko J."/>
            <person name="Dinh H."/>
            <person name="Dugan-Rocha S."/>
            <person name="Fowler G."/>
            <person name="Garner T.T."/>
            <person name="Garnes J."/>
            <person name="Gnirke A."/>
            <person name="Hawes A."/>
            <person name="Hernandez J."/>
            <person name="Hines S."/>
            <person name="Holder M."/>
            <person name="Hume J."/>
            <person name="Jhangiani S.N."/>
            <person name="Joshi V."/>
            <person name="Khan Z.M."/>
            <person name="Jackson L."/>
            <person name="Kovar C."/>
            <person name="Kowis A."/>
            <person name="Lee S."/>
            <person name="Lewis L.R."/>
            <person name="Margolis J."/>
            <person name="Morgan M."/>
            <person name="Nazareth L.V."/>
            <person name="Nguyen N."/>
            <person name="Okwuonu G."/>
            <person name="Parker D."/>
            <person name="Richards S."/>
            <person name="Ruiz S.J."/>
            <person name="Santibanez J."/>
            <person name="Savard J."/>
            <person name="Scherer S.E."/>
            <person name="Schneider B."/>
            <person name="Sodergren E."/>
            <person name="Tautz D."/>
            <person name="Vattahil S."/>
            <person name="Villasana D."/>
            <person name="White C.S."/>
            <person name="Wright R."/>
            <person name="Park Y."/>
            <person name="Beeman R.W."/>
            <person name="Lord J."/>
            <person name="Oppert B."/>
            <person name="Lorenzen M."/>
            <person name="Brown S."/>
            <person name="Wang L."/>
            <person name="Savard J."/>
            <person name="Tautz D."/>
            <person name="Richards S."/>
            <person name="Weinstock G."/>
            <person name="Gibbs R.A."/>
            <person name="Liu Y."/>
            <person name="Worley K."/>
            <person name="Weinstock G."/>
            <person name="Elsik C.G."/>
            <person name="Reese J.T."/>
            <person name="Elhaik E."/>
            <person name="Landan G."/>
            <person name="Graur D."/>
            <person name="Arensburger P."/>
            <person name="Atkinson P."/>
            <person name="Beeman R.W."/>
            <person name="Beidler J."/>
            <person name="Brown S.J."/>
            <person name="Demuth J.P."/>
            <person name="Drury D.W."/>
            <person name="Du Y.Z."/>
            <person name="Fujiwara H."/>
            <person name="Lorenzen M."/>
            <person name="Maselli V."/>
            <person name="Osanai M."/>
            <person name="Park Y."/>
            <person name="Robertson H.M."/>
            <person name="Tu Z."/>
            <person name="Wang J.J."/>
            <person name="Wang S."/>
            <person name="Richards S."/>
            <person name="Song H."/>
            <person name="Zhang L."/>
            <person name="Sodergren E."/>
            <person name="Werner D."/>
            <person name="Stanke M."/>
            <person name="Morgenstern B."/>
            <person name="Solovyev V."/>
            <person name="Kosarev P."/>
            <person name="Brown G."/>
            <person name="Chen H.C."/>
            <person name="Ermolaeva O."/>
            <person name="Hlavina W."/>
            <person name="Kapustin Y."/>
            <person name="Kiryutin B."/>
            <person name="Kitts P."/>
            <person name="Maglott D."/>
            <person name="Pruitt K."/>
            <person name="Sapojnikov V."/>
            <person name="Souvorov A."/>
            <person name="Mackey A.J."/>
            <person name="Waterhouse R.M."/>
            <person name="Wyder S."/>
            <person name="Zdobnov E.M."/>
            <person name="Zdobnov E.M."/>
            <person name="Wyder S."/>
            <person name="Kriventseva E.V."/>
            <person name="Kadowaki T."/>
            <person name="Bork P."/>
            <person name="Aranda M."/>
            <person name="Bao R."/>
            <person name="Beermann A."/>
            <person name="Berns N."/>
            <person name="Bolognesi R."/>
            <person name="Bonneton F."/>
            <person name="Bopp D."/>
            <person name="Brown S.J."/>
            <person name="Bucher G."/>
            <person name="Butts T."/>
            <person name="Chaumot A."/>
            <person name="Denell R.E."/>
            <person name="Ferrier D.E."/>
            <person name="Friedrich M."/>
            <person name="Gordon C.M."/>
            <person name="Jindra M."/>
            <person name="Klingler M."/>
            <person name="Lan Q."/>
            <person name="Lattorff H.M."/>
            <person name="Laudet V."/>
            <person name="von Levetsow C."/>
            <person name="Liu Z."/>
            <person name="Lutz R."/>
            <person name="Lynch J.A."/>
            <person name="da Fonseca R.N."/>
            <person name="Posnien N."/>
            <person name="Reuter R."/>
            <person name="Roth S."/>
            <person name="Savard J."/>
            <person name="Schinko J.B."/>
            <person name="Schmitt C."/>
            <person name="Schoppmeier M."/>
            <person name="Schroder R."/>
            <person name="Shippy T.D."/>
            <person name="Simonnet F."/>
            <person name="Marques-Souza H."/>
            <person name="Tautz D."/>
            <person name="Tomoyasu Y."/>
            <person name="Trauner J."/>
            <person name="Van der Zee M."/>
            <person name="Vervoort M."/>
            <person name="Wittkopp N."/>
            <person name="Wimmer E.A."/>
            <person name="Yang X."/>
            <person name="Jones A.K."/>
            <person name="Sattelle D.B."/>
            <person name="Ebert P.R."/>
            <person name="Nelson D."/>
            <person name="Scott J.G."/>
            <person name="Beeman R.W."/>
            <person name="Muthukrishnan S."/>
            <person name="Kramer K.J."/>
            <person name="Arakane Y."/>
            <person name="Beeman R.W."/>
            <person name="Zhu Q."/>
            <person name="Hogenkamp D."/>
            <person name="Dixit R."/>
            <person name="Oppert B."/>
            <person name="Jiang H."/>
            <person name="Zou Z."/>
            <person name="Marshall J."/>
            <person name="Elpidina E."/>
            <person name="Vinokurov K."/>
            <person name="Oppert C."/>
            <person name="Zou Z."/>
            <person name="Evans J."/>
            <person name="Lu Z."/>
            <person name="Zhao P."/>
            <person name="Sumathipala N."/>
            <person name="Altincicek B."/>
            <person name="Vilcinskas A."/>
            <person name="Williams M."/>
            <person name="Hultmark D."/>
            <person name="Hetru C."/>
            <person name="Jiang H."/>
            <person name="Grimmelikhuijzen C.J."/>
            <person name="Hauser F."/>
            <person name="Cazzamali G."/>
            <person name="Williamson M."/>
            <person name="Park Y."/>
            <person name="Li B."/>
            <person name="Tanaka Y."/>
            <person name="Predel R."/>
            <person name="Neupert S."/>
            <person name="Schachtner J."/>
            <person name="Verleyen P."/>
            <person name="Raible F."/>
            <person name="Bork P."/>
            <person name="Friedrich M."/>
            <person name="Walden K.K."/>
            <person name="Robertson H.M."/>
            <person name="Angeli S."/>
            <person name="Foret S."/>
            <person name="Bucher G."/>
            <person name="Schuetz S."/>
            <person name="Maleszka R."/>
            <person name="Wimmer E.A."/>
            <person name="Beeman R.W."/>
            <person name="Lorenzen M."/>
            <person name="Tomoyasu Y."/>
            <person name="Miller S.C."/>
            <person name="Grossmann D."/>
            <person name="Bucher G."/>
        </authorList>
    </citation>
    <scope>NUCLEOTIDE SEQUENCE [LARGE SCALE GENOMIC DNA]</scope>
    <source>
        <strain evidence="7 8">Georgia GA2</strain>
    </source>
</reference>
<evidence type="ECO:0000256" key="3">
    <source>
        <dbReference type="ARBA" id="ARBA00022833"/>
    </source>
</evidence>
<protein>
    <recommendedName>
        <fullName evidence="6">PHD-type domain-containing protein</fullName>
    </recommendedName>
</protein>
<keyword evidence="2 4" id="KW-0863">Zinc-finger</keyword>
<dbReference type="InterPro" id="IPR013083">
    <property type="entry name" value="Znf_RING/FYVE/PHD"/>
</dbReference>
<feature type="domain" description="PHD-type" evidence="6">
    <location>
        <begin position="19"/>
        <end position="73"/>
    </location>
</feature>
<evidence type="ECO:0000256" key="2">
    <source>
        <dbReference type="ARBA" id="ARBA00022771"/>
    </source>
</evidence>
<dbReference type="InterPro" id="IPR019786">
    <property type="entry name" value="Zinc_finger_PHD-type_CS"/>
</dbReference>
<accession>D6WYL9</accession>
<dbReference type="HOGENOM" id="CLU_1654424_0_0_1"/>
<name>D6WYL9_TRICA</name>
<dbReference type="InterPro" id="IPR019787">
    <property type="entry name" value="Znf_PHD-finger"/>
</dbReference>
<evidence type="ECO:0000256" key="5">
    <source>
        <dbReference type="SAM" id="Coils"/>
    </source>
</evidence>
<organism evidence="7 8">
    <name type="scientific">Tribolium castaneum</name>
    <name type="common">Red flour beetle</name>
    <dbReference type="NCBI Taxonomy" id="7070"/>
    <lineage>
        <taxon>Eukaryota</taxon>
        <taxon>Metazoa</taxon>
        <taxon>Ecdysozoa</taxon>
        <taxon>Arthropoda</taxon>
        <taxon>Hexapoda</taxon>
        <taxon>Insecta</taxon>
        <taxon>Pterygota</taxon>
        <taxon>Neoptera</taxon>
        <taxon>Endopterygota</taxon>
        <taxon>Coleoptera</taxon>
        <taxon>Polyphaga</taxon>
        <taxon>Cucujiformia</taxon>
        <taxon>Tenebrionidae</taxon>
        <taxon>Tenebrionidae incertae sedis</taxon>
        <taxon>Tribolium</taxon>
    </lineage>
</organism>
<dbReference type="InParanoid" id="D6WYL9"/>
<dbReference type="GO" id="GO:0008270">
    <property type="term" value="F:zinc ion binding"/>
    <property type="evidence" value="ECO:0007669"/>
    <property type="project" value="UniProtKB-KW"/>
</dbReference>
<dbReference type="Gene3D" id="3.30.40.10">
    <property type="entry name" value="Zinc/RING finger domain, C3HC4 (zinc finger)"/>
    <property type="match status" value="1"/>
</dbReference>
<evidence type="ECO:0000259" key="6">
    <source>
        <dbReference type="PROSITE" id="PS50016"/>
    </source>
</evidence>
<dbReference type="InterPro" id="IPR011011">
    <property type="entry name" value="Znf_FYVE_PHD"/>
</dbReference>
<proteinExistence type="predicted"/>
<dbReference type="EMBL" id="KQ971357">
    <property type="protein sequence ID" value="EFA08425.1"/>
    <property type="molecule type" value="Genomic_DNA"/>
</dbReference>
<evidence type="ECO:0000256" key="4">
    <source>
        <dbReference type="PROSITE-ProRule" id="PRU00146"/>
    </source>
</evidence>
<dbReference type="PROSITE" id="PS50016">
    <property type="entry name" value="ZF_PHD_2"/>
    <property type="match status" value="1"/>
</dbReference>
<reference evidence="7 8" key="2">
    <citation type="journal article" date="2010" name="Nucleic Acids Res.">
        <title>BeetleBase in 2010: revisions to provide comprehensive genomic information for Tribolium castaneum.</title>
        <authorList>
            <person name="Kim H.S."/>
            <person name="Murphy T."/>
            <person name="Xia J."/>
            <person name="Caragea D."/>
            <person name="Park Y."/>
            <person name="Beeman R.W."/>
            <person name="Lorenzen M.D."/>
            <person name="Butcher S."/>
            <person name="Manak J.R."/>
            <person name="Brown S.J."/>
        </authorList>
    </citation>
    <scope>GENOME REANNOTATION</scope>
    <source>
        <strain evidence="7 8">Georgia GA2</strain>
    </source>
</reference>
<keyword evidence="8" id="KW-1185">Reference proteome</keyword>
<dbReference type="PhylomeDB" id="D6WYL9"/>
<evidence type="ECO:0000313" key="7">
    <source>
        <dbReference type="EMBL" id="EFA08425.1"/>
    </source>
</evidence>
<sequence length="160" mass="18057">MGTDSDGEGDSSKNNTRNSNNCKICEEKVRSGSGIKCNRPKCSVVLHSKCFEMLAKVVFVDRQSWMCKECVGKCKDNPNTKLKILKIQNKGLIREKQLLEKLLAKMEYSSQLMKDKIENYQNVIEGLNRDTISSKNSASCSYSSALKKSNRSIPQLMCLY</sequence>
<dbReference type="AlphaFoldDB" id="D6WYL9"/>
<feature type="coiled-coil region" evidence="5">
    <location>
        <begin position="82"/>
        <end position="130"/>
    </location>
</feature>
<keyword evidence="1" id="KW-0479">Metal-binding</keyword>
<gene>
    <name evidence="7" type="primary">GLEAN_06072</name>
    <name evidence="7" type="ORF">TcasGA2_TC006072</name>
</gene>
<dbReference type="SUPFAM" id="SSF57903">
    <property type="entry name" value="FYVE/PHD zinc finger"/>
    <property type="match status" value="1"/>
</dbReference>
<dbReference type="PROSITE" id="PS01359">
    <property type="entry name" value="ZF_PHD_1"/>
    <property type="match status" value="1"/>
</dbReference>
<evidence type="ECO:0000313" key="8">
    <source>
        <dbReference type="Proteomes" id="UP000007266"/>
    </source>
</evidence>
<dbReference type="Proteomes" id="UP000007266">
    <property type="component" value="Linkage group 8"/>
</dbReference>
<evidence type="ECO:0000256" key="1">
    <source>
        <dbReference type="ARBA" id="ARBA00022723"/>
    </source>
</evidence>
<keyword evidence="5" id="KW-0175">Coiled coil</keyword>
<keyword evidence="3" id="KW-0862">Zinc</keyword>